<dbReference type="InterPro" id="IPR050422">
    <property type="entry name" value="X-Pro_aminopeptidase_P"/>
</dbReference>
<feature type="non-terminal residue" evidence="2">
    <location>
        <position position="117"/>
    </location>
</feature>
<proteinExistence type="predicted"/>
<name>A0A418ZRD5_9RHOB</name>
<evidence type="ECO:0000313" key="3">
    <source>
        <dbReference type="Proteomes" id="UP000285530"/>
    </source>
</evidence>
<feature type="domain" description="Creatinase N-terminal" evidence="1">
    <location>
        <begin position="1"/>
        <end position="115"/>
    </location>
</feature>
<keyword evidence="2" id="KW-0031">Aminopeptidase</keyword>
<accession>A0A418ZRD5</accession>
<dbReference type="InterPro" id="IPR029149">
    <property type="entry name" value="Creatin/AminoP/Spt16_N"/>
</dbReference>
<reference evidence="2 3" key="1">
    <citation type="submission" date="2018-09" db="EMBL/GenBank/DDBJ databases">
        <title>Paracoccus onubensis nov. sp. a moderate halophilic bacterium isolated from Gruta de las Maravillas (Aracena, Spain).</title>
        <authorList>
            <person name="Jurado V."/>
            <person name="Gutierrez-Patricio S."/>
            <person name="Gonzalez-Pimentel J.L."/>
            <person name="Laiz L."/>
            <person name="Saiz-Jimenez C."/>
        </authorList>
    </citation>
    <scope>NUCLEOTIDE SEQUENCE [LARGE SCALE GENOMIC DNA]</scope>
    <source>
        <strain evidence="2 3">DSM 19484</strain>
    </source>
</reference>
<evidence type="ECO:0000259" key="1">
    <source>
        <dbReference type="Pfam" id="PF01321"/>
    </source>
</evidence>
<keyword evidence="2" id="KW-0378">Hydrolase</keyword>
<evidence type="ECO:0000313" key="2">
    <source>
        <dbReference type="EMBL" id="RJK99201.1"/>
    </source>
</evidence>
<protein>
    <submittedName>
        <fullName evidence="2">Aminopeptidase P family protein</fullName>
    </submittedName>
</protein>
<dbReference type="InterPro" id="IPR000587">
    <property type="entry name" value="Creatinase_N"/>
</dbReference>
<dbReference type="SUPFAM" id="SSF53092">
    <property type="entry name" value="Creatinase/prolidase N-terminal domain"/>
    <property type="match status" value="1"/>
</dbReference>
<sequence>MAAEDLAAVIVPRADAHQGEYVADADARLAWLTGFTGSAGFAIITMDRAGVFIDGRYRVQVRDQIDLRHMQPVPWPETRPSAWLREVLPQGGRVGFDPWLHTRREIEGMEEALADSA</sequence>
<keyword evidence="2" id="KW-0645">Protease</keyword>
<dbReference type="Proteomes" id="UP000285530">
    <property type="component" value="Unassembled WGS sequence"/>
</dbReference>
<organism evidence="2 3">
    <name type="scientific">Paracoccus aestuarii</name>
    <dbReference type="NCBI Taxonomy" id="453842"/>
    <lineage>
        <taxon>Bacteria</taxon>
        <taxon>Pseudomonadati</taxon>
        <taxon>Pseudomonadota</taxon>
        <taxon>Alphaproteobacteria</taxon>
        <taxon>Rhodobacterales</taxon>
        <taxon>Paracoccaceae</taxon>
        <taxon>Paracoccus</taxon>
    </lineage>
</organism>
<dbReference type="Gene3D" id="3.40.350.10">
    <property type="entry name" value="Creatinase/prolidase N-terminal domain"/>
    <property type="match status" value="1"/>
</dbReference>
<dbReference type="GO" id="GO:0004177">
    <property type="term" value="F:aminopeptidase activity"/>
    <property type="evidence" value="ECO:0007669"/>
    <property type="project" value="UniProtKB-KW"/>
</dbReference>
<dbReference type="EMBL" id="QZEV01000099">
    <property type="protein sequence ID" value="RJK99201.1"/>
    <property type="molecule type" value="Genomic_DNA"/>
</dbReference>
<comment type="caution">
    <text evidence="2">The sequence shown here is derived from an EMBL/GenBank/DDBJ whole genome shotgun (WGS) entry which is preliminary data.</text>
</comment>
<keyword evidence="3" id="KW-1185">Reference proteome</keyword>
<dbReference type="PANTHER" id="PTHR43763:SF6">
    <property type="entry name" value="XAA-PRO AMINOPEPTIDASE 1"/>
    <property type="match status" value="1"/>
</dbReference>
<dbReference type="Pfam" id="PF01321">
    <property type="entry name" value="Creatinase_N"/>
    <property type="match status" value="1"/>
</dbReference>
<gene>
    <name evidence="2" type="ORF">D3P06_14895</name>
</gene>
<dbReference type="PANTHER" id="PTHR43763">
    <property type="entry name" value="XAA-PRO AMINOPEPTIDASE 1"/>
    <property type="match status" value="1"/>
</dbReference>
<dbReference type="AlphaFoldDB" id="A0A418ZRD5"/>